<evidence type="ECO:0000313" key="2">
    <source>
        <dbReference type="EMBL" id="MPC52743.1"/>
    </source>
</evidence>
<dbReference type="AlphaFoldDB" id="A0A5B7G683"/>
<protein>
    <submittedName>
        <fullName evidence="2">Uncharacterized protein</fullName>
    </submittedName>
</protein>
<feature type="signal peptide" evidence="1">
    <location>
        <begin position="1"/>
        <end position="27"/>
    </location>
</feature>
<proteinExistence type="predicted"/>
<reference evidence="2 3" key="1">
    <citation type="submission" date="2019-05" db="EMBL/GenBank/DDBJ databases">
        <title>Another draft genome of Portunus trituberculatus and its Hox gene families provides insights of decapod evolution.</title>
        <authorList>
            <person name="Jeong J.-H."/>
            <person name="Song I."/>
            <person name="Kim S."/>
            <person name="Choi T."/>
            <person name="Kim D."/>
            <person name="Ryu S."/>
            <person name="Kim W."/>
        </authorList>
    </citation>
    <scope>NUCLEOTIDE SEQUENCE [LARGE SCALE GENOMIC DNA]</scope>
    <source>
        <tissue evidence="2">Muscle</tissue>
    </source>
</reference>
<evidence type="ECO:0000313" key="3">
    <source>
        <dbReference type="Proteomes" id="UP000324222"/>
    </source>
</evidence>
<organism evidence="2 3">
    <name type="scientific">Portunus trituberculatus</name>
    <name type="common">Swimming crab</name>
    <name type="synonym">Neptunus trituberculatus</name>
    <dbReference type="NCBI Taxonomy" id="210409"/>
    <lineage>
        <taxon>Eukaryota</taxon>
        <taxon>Metazoa</taxon>
        <taxon>Ecdysozoa</taxon>
        <taxon>Arthropoda</taxon>
        <taxon>Crustacea</taxon>
        <taxon>Multicrustacea</taxon>
        <taxon>Malacostraca</taxon>
        <taxon>Eumalacostraca</taxon>
        <taxon>Eucarida</taxon>
        <taxon>Decapoda</taxon>
        <taxon>Pleocyemata</taxon>
        <taxon>Brachyura</taxon>
        <taxon>Eubrachyura</taxon>
        <taxon>Portunoidea</taxon>
        <taxon>Portunidae</taxon>
        <taxon>Portuninae</taxon>
        <taxon>Portunus</taxon>
    </lineage>
</organism>
<evidence type="ECO:0000256" key="1">
    <source>
        <dbReference type="SAM" id="SignalP"/>
    </source>
</evidence>
<accession>A0A5B7G683</accession>
<sequence>MMVVARPWTRLAFALTISITIIAATVTQELYEDDGEEAEEETDPNDEFKNSELLILSYHASSRVLGTLVIQT</sequence>
<name>A0A5B7G683_PORTR</name>
<gene>
    <name evidence="2" type="ORF">E2C01_046619</name>
</gene>
<feature type="chain" id="PRO_5022771246" evidence="1">
    <location>
        <begin position="28"/>
        <end position="72"/>
    </location>
</feature>
<keyword evidence="3" id="KW-1185">Reference proteome</keyword>
<dbReference type="EMBL" id="VSRR010011118">
    <property type="protein sequence ID" value="MPC52743.1"/>
    <property type="molecule type" value="Genomic_DNA"/>
</dbReference>
<keyword evidence="1" id="KW-0732">Signal</keyword>
<comment type="caution">
    <text evidence="2">The sequence shown here is derived from an EMBL/GenBank/DDBJ whole genome shotgun (WGS) entry which is preliminary data.</text>
</comment>
<dbReference type="Proteomes" id="UP000324222">
    <property type="component" value="Unassembled WGS sequence"/>
</dbReference>